<accession>A0A9X1NXB3</accession>
<evidence type="ECO:0000313" key="5">
    <source>
        <dbReference type="EMBL" id="MCD7111584.1"/>
    </source>
</evidence>
<dbReference type="EMBL" id="JAJOZR010000017">
    <property type="protein sequence ID" value="MCD7111584.1"/>
    <property type="molecule type" value="Genomic_DNA"/>
</dbReference>
<keyword evidence="2" id="KW-0238">DNA-binding</keyword>
<dbReference type="RefSeq" id="WP_132662831.1">
    <property type="nucleotide sequence ID" value="NZ_JAJOZR010000017.1"/>
</dbReference>
<dbReference type="InterPro" id="IPR023187">
    <property type="entry name" value="Tscrpt_reg_MarR-type_CS"/>
</dbReference>
<protein>
    <submittedName>
        <fullName evidence="5">MarR family transcriptional regulator</fullName>
    </submittedName>
</protein>
<dbReference type="Gene3D" id="1.10.10.10">
    <property type="entry name" value="Winged helix-like DNA-binding domain superfamily/Winged helix DNA-binding domain"/>
    <property type="match status" value="1"/>
</dbReference>
<comment type="caution">
    <text evidence="5">The sequence shown here is derived from an EMBL/GenBank/DDBJ whole genome shotgun (WGS) entry which is preliminary data.</text>
</comment>
<dbReference type="PANTHER" id="PTHR33164">
    <property type="entry name" value="TRANSCRIPTIONAL REGULATOR, MARR FAMILY"/>
    <property type="match status" value="1"/>
</dbReference>
<name>A0A9X1NXB3_9HYPH</name>
<dbReference type="AlphaFoldDB" id="A0A9X1NXB3"/>
<dbReference type="PANTHER" id="PTHR33164:SF44">
    <property type="entry name" value="TRANSCRIPTIONAL REGULATORY PROTEIN"/>
    <property type="match status" value="1"/>
</dbReference>
<feature type="domain" description="HTH marR-type" evidence="4">
    <location>
        <begin position="15"/>
        <end position="147"/>
    </location>
</feature>
<dbReference type="GO" id="GO:0003677">
    <property type="term" value="F:DNA binding"/>
    <property type="evidence" value="ECO:0007669"/>
    <property type="project" value="UniProtKB-KW"/>
</dbReference>
<evidence type="ECO:0000259" key="4">
    <source>
        <dbReference type="PROSITE" id="PS50995"/>
    </source>
</evidence>
<dbReference type="GO" id="GO:0003700">
    <property type="term" value="F:DNA-binding transcription factor activity"/>
    <property type="evidence" value="ECO:0007669"/>
    <property type="project" value="InterPro"/>
</dbReference>
<dbReference type="InterPro" id="IPR000835">
    <property type="entry name" value="HTH_MarR-typ"/>
</dbReference>
<evidence type="ECO:0000313" key="6">
    <source>
        <dbReference type="Proteomes" id="UP001139089"/>
    </source>
</evidence>
<dbReference type="PRINTS" id="PR00598">
    <property type="entry name" value="HTHMARR"/>
</dbReference>
<dbReference type="Pfam" id="PF12802">
    <property type="entry name" value="MarR_2"/>
    <property type="match status" value="1"/>
</dbReference>
<keyword evidence="3" id="KW-0804">Transcription</keyword>
<gene>
    <name evidence="5" type="ORF">LRX75_21330</name>
</gene>
<dbReference type="GO" id="GO:0006950">
    <property type="term" value="P:response to stress"/>
    <property type="evidence" value="ECO:0007669"/>
    <property type="project" value="TreeGrafter"/>
</dbReference>
<evidence type="ECO:0000256" key="2">
    <source>
        <dbReference type="ARBA" id="ARBA00023125"/>
    </source>
</evidence>
<sequence>MRPAEPSPAERNGLDYELIELFFFAYRDFTSDPDVILEKRGFGRAHHRVLHFVDREPGMTVADLLETLKITKQSLARVLKQLIDGGYIHQVAGPEDRRQRMLYTTREGKALAKALAEPQSKRIADALAKVGPGGRDVVRRFLASMKTGPV</sequence>
<keyword evidence="6" id="KW-1185">Reference proteome</keyword>
<keyword evidence="1" id="KW-0805">Transcription regulation</keyword>
<dbReference type="SMART" id="SM00347">
    <property type="entry name" value="HTH_MARR"/>
    <property type="match status" value="1"/>
</dbReference>
<reference evidence="5" key="1">
    <citation type="submission" date="2021-12" db="EMBL/GenBank/DDBJ databases">
        <authorList>
            <person name="Li Y."/>
        </authorList>
    </citation>
    <scope>NUCLEOTIDE SEQUENCE</scope>
    <source>
        <strain evidence="5">DKSPLA3</strain>
    </source>
</reference>
<dbReference type="InterPro" id="IPR036388">
    <property type="entry name" value="WH-like_DNA-bd_sf"/>
</dbReference>
<dbReference type="PROSITE" id="PS01117">
    <property type="entry name" value="HTH_MARR_1"/>
    <property type="match status" value="1"/>
</dbReference>
<evidence type="ECO:0000256" key="1">
    <source>
        <dbReference type="ARBA" id="ARBA00023015"/>
    </source>
</evidence>
<dbReference type="SUPFAM" id="SSF46785">
    <property type="entry name" value="Winged helix' DNA-binding domain"/>
    <property type="match status" value="1"/>
</dbReference>
<organism evidence="5 6">
    <name type="scientific">Rhizobium quercicola</name>
    <dbReference type="NCBI Taxonomy" id="2901226"/>
    <lineage>
        <taxon>Bacteria</taxon>
        <taxon>Pseudomonadati</taxon>
        <taxon>Pseudomonadota</taxon>
        <taxon>Alphaproteobacteria</taxon>
        <taxon>Hyphomicrobiales</taxon>
        <taxon>Rhizobiaceae</taxon>
        <taxon>Rhizobium/Agrobacterium group</taxon>
        <taxon>Rhizobium</taxon>
    </lineage>
</organism>
<evidence type="ECO:0000256" key="3">
    <source>
        <dbReference type="ARBA" id="ARBA00023163"/>
    </source>
</evidence>
<proteinExistence type="predicted"/>
<dbReference type="InterPro" id="IPR036390">
    <property type="entry name" value="WH_DNA-bd_sf"/>
</dbReference>
<dbReference type="PROSITE" id="PS50995">
    <property type="entry name" value="HTH_MARR_2"/>
    <property type="match status" value="1"/>
</dbReference>
<dbReference type="Proteomes" id="UP001139089">
    <property type="component" value="Unassembled WGS sequence"/>
</dbReference>
<dbReference type="InterPro" id="IPR039422">
    <property type="entry name" value="MarR/SlyA-like"/>
</dbReference>